<sequence length="120" mass="13960">MRRSLTKQVIIRKKHDIDRIFKQGRRFSCKGMRLSVIANSLGYDRFIVIPARKFGNSVERNRIRRQMKEIFRLYDGRLMPQSEHSAIGHDFALVVFPGKLSSHSLLESDFLSLLDRVAGK</sequence>
<evidence type="ECO:0000313" key="9">
    <source>
        <dbReference type="Proteomes" id="UP000823633"/>
    </source>
</evidence>
<keyword evidence="3 6" id="KW-0255">Endonuclease</keyword>
<dbReference type="AlphaFoldDB" id="A0A9D9E821"/>
<proteinExistence type="inferred from homology"/>
<evidence type="ECO:0000256" key="1">
    <source>
        <dbReference type="ARBA" id="ARBA00022694"/>
    </source>
</evidence>
<protein>
    <recommendedName>
        <fullName evidence="6 7">Ribonuclease P protein component</fullName>
        <shortName evidence="6">RNase P protein</shortName>
        <shortName evidence="6">RNaseP protein</shortName>
        <ecNumber evidence="6 7">3.1.26.5</ecNumber>
    </recommendedName>
    <alternativeName>
        <fullName evidence="6">Protein C5</fullName>
    </alternativeName>
</protein>
<dbReference type="Proteomes" id="UP000823633">
    <property type="component" value="Unassembled WGS sequence"/>
</dbReference>
<dbReference type="GO" id="GO:0030677">
    <property type="term" value="C:ribonuclease P complex"/>
    <property type="evidence" value="ECO:0007669"/>
    <property type="project" value="TreeGrafter"/>
</dbReference>
<dbReference type="PANTHER" id="PTHR33992">
    <property type="entry name" value="RIBONUCLEASE P PROTEIN COMPONENT"/>
    <property type="match status" value="1"/>
</dbReference>
<evidence type="ECO:0000256" key="5">
    <source>
        <dbReference type="ARBA" id="ARBA00022884"/>
    </source>
</evidence>
<dbReference type="GO" id="GO:0004526">
    <property type="term" value="F:ribonuclease P activity"/>
    <property type="evidence" value="ECO:0007669"/>
    <property type="project" value="UniProtKB-UniRule"/>
</dbReference>
<dbReference type="EMBL" id="JADIMU010000028">
    <property type="protein sequence ID" value="MBO8443001.1"/>
    <property type="molecule type" value="Genomic_DNA"/>
</dbReference>
<comment type="function">
    <text evidence="6">RNaseP catalyzes the removal of the 5'-leader sequence from pre-tRNA to produce the mature 5'-terminus. It can also cleave other RNA substrates such as 4.5S RNA. The protein component plays an auxiliary but essential role in vivo by binding to the 5'-leader sequence and broadening the substrate specificity of the ribozyme.</text>
</comment>
<dbReference type="GO" id="GO:0001682">
    <property type="term" value="P:tRNA 5'-leader removal"/>
    <property type="evidence" value="ECO:0007669"/>
    <property type="project" value="UniProtKB-UniRule"/>
</dbReference>
<dbReference type="Pfam" id="PF00825">
    <property type="entry name" value="Ribonuclease_P"/>
    <property type="match status" value="1"/>
</dbReference>
<dbReference type="InterPro" id="IPR000100">
    <property type="entry name" value="RNase_P"/>
</dbReference>
<dbReference type="GO" id="GO:0042781">
    <property type="term" value="F:3'-tRNA processing endoribonuclease activity"/>
    <property type="evidence" value="ECO:0007669"/>
    <property type="project" value="TreeGrafter"/>
</dbReference>
<evidence type="ECO:0000256" key="6">
    <source>
        <dbReference type="HAMAP-Rule" id="MF_00227"/>
    </source>
</evidence>
<dbReference type="NCBIfam" id="TIGR00188">
    <property type="entry name" value="rnpA"/>
    <property type="match status" value="1"/>
</dbReference>
<keyword evidence="2 6" id="KW-0540">Nuclease</keyword>
<keyword evidence="1 6" id="KW-0819">tRNA processing</keyword>
<evidence type="ECO:0000256" key="7">
    <source>
        <dbReference type="NCBIfam" id="TIGR00188"/>
    </source>
</evidence>
<dbReference type="InterPro" id="IPR020568">
    <property type="entry name" value="Ribosomal_Su5_D2-typ_SF"/>
</dbReference>
<dbReference type="PANTHER" id="PTHR33992:SF1">
    <property type="entry name" value="RIBONUCLEASE P PROTEIN COMPONENT"/>
    <property type="match status" value="1"/>
</dbReference>
<reference evidence="8" key="1">
    <citation type="submission" date="2020-10" db="EMBL/GenBank/DDBJ databases">
        <authorList>
            <person name="Gilroy R."/>
        </authorList>
    </citation>
    <scope>NUCLEOTIDE SEQUENCE</scope>
    <source>
        <strain evidence="8">11167</strain>
    </source>
</reference>
<evidence type="ECO:0000313" key="8">
    <source>
        <dbReference type="EMBL" id="MBO8443001.1"/>
    </source>
</evidence>
<evidence type="ECO:0000256" key="2">
    <source>
        <dbReference type="ARBA" id="ARBA00022722"/>
    </source>
</evidence>
<comment type="caution">
    <text evidence="8">The sequence shown here is derived from an EMBL/GenBank/DDBJ whole genome shotgun (WGS) entry which is preliminary data.</text>
</comment>
<name>A0A9D9E821_9SPIR</name>
<dbReference type="SUPFAM" id="SSF54211">
    <property type="entry name" value="Ribosomal protein S5 domain 2-like"/>
    <property type="match status" value="1"/>
</dbReference>
<gene>
    <name evidence="6 8" type="primary">rnpA</name>
    <name evidence="8" type="ORF">IAC42_04505</name>
</gene>
<accession>A0A9D9E821</accession>
<evidence type="ECO:0000256" key="3">
    <source>
        <dbReference type="ARBA" id="ARBA00022759"/>
    </source>
</evidence>
<dbReference type="EC" id="3.1.26.5" evidence="6 7"/>
<evidence type="ECO:0000256" key="4">
    <source>
        <dbReference type="ARBA" id="ARBA00022801"/>
    </source>
</evidence>
<reference evidence="8" key="2">
    <citation type="journal article" date="2021" name="PeerJ">
        <title>Extensive microbial diversity within the chicken gut microbiome revealed by metagenomics and culture.</title>
        <authorList>
            <person name="Gilroy R."/>
            <person name="Ravi A."/>
            <person name="Getino M."/>
            <person name="Pursley I."/>
            <person name="Horton D.L."/>
            <person name="Alikhan N.F."/>
            <person name="Baker D."/>
            <person name="Gharbi K."/>
            <person name="Hall N."/>
            <person name="Watson M."/>
            <person name="Adriaenssens E.M."/>
            <person name="Foster-Nyarko E."/>
            <person name="Jarju S."/>
            <person name="Secka A."/>
            <person name="Antonio M."/>
            <person name="Oren A."/>
            <person name="Chaudhuri R.R."/>
            <person name="La Ragione R."/>
            <person name="Hildebrand F."/>
            <person name="Pallen M.J."/>
        </authorList>
    </citation>
    <scope>NUCLEOTIDE SEQUENCE</scope>
    <source>
        <strain evidence="8">11167</strain>
    </source>
</reference>
<dbReference type="HAMAP" id="MF_00227">
    <property type="entry name" value="RNase_P"/>
    <property type="match status" value="1"/>
</dbReference>
<organism evidence="8 9">
    <name type="scientific">Candidatus Aphodenecus pullistercoris</name>
    <dbReference type="NCBI Taxonomy" id="2840669"/>
    <lineage>
        <taxon>Bacteria</taxon>
        <taxon>Pseudomonadati</taxon>
        <taxon>Spirochaetota</taxon>
        <taxon>Spirochaetia</taxon>
        <taxon>Spirochaetales</taxon>
        <taxon>Candidatus Aphodenecus</taxon>
    </lineage>
</organism>
<comment type="catalytic activity">
    <reaction evidence="6">
        <text>Endonucleolytic cleavage of RNA, removing 5'-extranucleotides from tRNA precursor.</text>
        <dbReference type="EC" id="3.1.26.5"/>
    </reaction>
</comment>
<comment type="similarity">
    <text evidence="6">Belongs to the RnpA family.</text>
</comment>
<dbReference type="InterPro" id="IPR014721">
    <property type="entry name" value="Ribsml_uS5_D2-typ_fold_subgr"/>
</dbReference>
<dbReference type="Gene3D" id="3.30.230.10">
    <property type="match status" value="1"/>
</dbReference>
<dbReference type="GO" id="GO:0000049">
    <property type="term" value="F:tRNA binding"/>
    <property type="evidence" value="ECO:0007669"/>
    <property type="project" value="UniProtKB-UniRule"/>
</dbReference>
<comment type="subunit">
    <text evidence="6">Consists of a catalytic RNA component (M1 or rnpB) and a protein subunit.</text>
</comment>
<keyword evidence="4 6" id="KW-0378">Hydrolase</keyword>
<keyword evidence="5 6" id="KW-0694">RNA-binding</keyword>